<organism evidence="4 5">
    <name type="scientific">Bifidobacterium [indicum] DSM 20214 = LMG 11587</name>
    <dbReference type="NCBI Taxonomy" id="1341694"/>
    <lineage>
        <taxon>Bacteria</taxon>
        <taxon>Bacillati</taxon>
        <taxon>Actinomycetota</taxon>
        <taxon>Actinomycetes</taxon>
        <taxon>Bifidobacteriales</taxon>
        <taxon>Bifidobacteriaceae</taxon>
        <taxon>Bifidobacterium</taxon>
    </lineage>
</organism>
<dbReference type="InterPro" id="IPR023186">
    <property type="entry name" value="IUNH"/>
</dbReference>
<evidence type="ECO:0000256" key="2">
    <source>
        <dbReference type="ARBA" id="ARBA00023295"/>
    </source>
</evidence>
<dbReference type="PROSITE" id="PS01247">
    <property type="entry name" value="IUNH"/>
    <property type="match status" value="1"/>
</dbReference>
<dbReference type="PANTHER" id="PTHR12304">
    <property type="entry name" value="INOSINE-URIDINE PREFERRING NUCLEOSIDE HYDROLASE"/>
    <property type="match status" value="1"/>
</dbReference>
<dbReference type="EC" id="3.2.2.8" evidence="4"/>
<dbReference type="OrthoDB" id="9797882at2"/>
<dbReference type="CDD" id="cd02651">
    <property type="entry name" value="nuc_hydro_IU_UC_XIUA"/>
    <property type="match status" value="1"/>
</dbReference>
<evidence type="ECO:0000313" key="4">
    <source>
        <dbReference type="EMBL" id="AIC91619.1"/>
    </source>
</evidence>
<gene>
    <name evidence="4" type="ORF">BINDI_0337</name>
</gene>
<reference evidence="4 5" key="1">
    <citation type="journal article" date="2014" name="Appl. Environ. Microbiol.">
        <title>Genomic encyclopedia of type strains of the genus Bifidobacterium.</title>
        <authorList>
            <person name="Milani C."/>
            <person name="Lugli G.A."/>
            <person name="Duranti S."/>
            <person name="Turroni F."/>
            <person name="Bottacini F."/>
            <person name="Mangifesta M."/>
            <person name="Sanchez B."/>
            <person name="Viappiani A."/>
            <person name="Mancabelli L."/>
            <person name="Taminiau B."/>
            <person name="Delcenserie V."/>
            <person name="Barrangou R."/>
            <person name="Margolles A."/>
            <person name="van Sinderen D."/>
            <person name="Ventura M."/>
        </authorList>
    </citation>
    <scope>NUCLEOTIDE SEQUENCE [LARGE SCALE GENOMIC DNA]</scope>
    <source>
        <strain evidence="4 5">LMG 11587</strain>
    </source>
</reference>
<dbReference type="RefSeq" id="WP_033489794.1">
    <property type="nucleotide sequence ID" value="NZ_CP006018.1"/>
</dbReference>
<dbReference type="Proteomes" id="UP000028569">
    <property type="component" value="Chromosome"/>
</dbReference>
<dbReference type="InterPro" id="IPR001910">
    <property type="entry name" value="Inosine/uridine_hydrolase_dom"/>
</dbReference>
<dbReference type="GO" id="GO:0006152">
    <property type="term" value="P:purine nucleoside catabolic process"/>
    <property type="evidence" value="ECO:0007669"/>
    <property type="project" value="TreeGrafter"/>
</dbReference>
<dbReference type="Gene3D" id="3.90.245.10">
    <property type="entry name" value="Ribonucleoside hydrolase-like"/>
    <property type="match status" value="1"/>
</dbReference>
<keyword evidence="5" id="KW-1185">Reference proteome</keyword>
<dbReference type="AlphaFoldDB" id="A0A087VTF6"/>
<dbReference type="SUPFAM" id="SSF53590">
    <property type="entry name" value="Nucleoside hydrolase"/>
    <property type="match status" value="1"/>
</dbReference>
<evidence type="ECO:0000259" key="3">
    <source>
        <dbReference type="Pfam" id="PF01156"/>
    </source>
</evidence>
<sequence length="306" mass="32558">MNPTPVIIDTDPGIDDAVAIALALFSPRLDVRLITTVAGNVGLDKTTLNALRLLTYFERPIPVAQGAPAPLLEPFVDASDIHGKTGMEGFDFPEPDRSLLLKENAIEAMRKEIMDSSEPVTLVTIGPLTNIALLLKVYPEVAKGIGRIAMMGGSTARGNRGVMSEFNIATDPEAAAIVFESGIPIVMAGLDVGLKALVLPEDSAQLPAMGKVGTMTHDLFKKYRGGSFATGLKMYDPCAVACILAPELFEFAETSVEVELAQGPTRGCTVVDLKGYRNRAANASVAVDVDSEGFRAWFLDGMSKCI</sequence>
<dbReference type="GO" id="GO:0008477">
    <property type="term" value="F:purine nucleosidase activity"/>
    <property type="evidence" value="ECO:0007669"/>
    <property type="project" value="TreeGrafter"/>
</dbReference>
<dbReference type="PANTHER" id="PTHR12304:SF15">
    <property type="entry name" value="NON-SPECIFIC RIBONUCLEOSIDE HYDROLASE RIHC"/>
    <property type="match status" value="1"/>
</dbReference>
<dbReference type="GO" id="GO:0005829">
    <property type="term" value="C:cytosol"/>
    <property type="evidence" value="ECO:0007669"/>
    <property type="project" value="TreeGrafter"/>
</dbReference>
<name>A0A087VTF6_9BIFI</name>
<dbReference type="HOGENOM" id="CLU_036838_2_2_11"/>
<feature type="domain" description="Inosine/uridine-preferring nucleoside hydrolase" evidence="3">
    <location>
        <begin position="6"/>
        <end position="295"/>
    </location>
</feature>
<dbReference type="GO" id="GO:0045437">
    <property type="term" value="F:uridine nucleosidase activity"/>
    <property type="evidence" value="ECO:0007669"/>
    <property type="project" value="UniProtKB-ARBA"/>
</dbReference>
<dbReference type="EMBL" id="CP006018">
    <property type="protein sequence ID" value="AIC91619.1"/>
    <property type="molecule type" value="Genomic_DNA"/>
</dbReference>
<keyword evidence="2 4" id="KW-0326">Glycosidase</keyword>
<evidence type="ECO:0000256" key="1">
    <source>
        <dbReference type="ARBA" id="ARBA00022801"/>
    </source>
</evidence>
<dbReference type="InterPro" id="IPR015910">
    <property type="entry name" value="I/U_nuclsd_hydro_CS"/>
</dbReference>
<dbReference type="KEGG" id="bii:BINDI_0337"/>
<proteinExistence type="predicted"/>
<accession>A0A087VTF6</accession>
<dbReference type="NCBIfam" id="NF008036">
    <property type="entry name" value="PRK10768.1"/>
    <property type="match status" value="1"/>
</dbReference>
<dbReference type="Pfam" id="PF01156">
    <property type="entry name" value="IU_nuc_hydro"/>
    <property type="match status" value="1"/>
</dbReference>
<evidence type="ECO:0000313" key="5">
    <source>
        <dbReference type="Proteomes" id="UP000028569"/>
    </source>
</evidence>
<protein>
    <submittedName>
        <fullName evidence="4">Inosine-uridine preferring nucleoside hydrolase</fullName>
        <ecNumber evidence="4">3.2.2.8</ecNumber>
    </submittedName>
</protein>
<keyword evidence="1 4" id="KW-0378">Hydrolase</keyword>
<dbReference type="InterPro" id="IPR036452">
    <property type="entry name" value="Ribo_hydro-like"/>
</dbReference>